<feature type="region of interest" description="Disordered" evidence="2">
    <location>
        <begin position="35"/>
        <end position="72"/>
    </location>
</feature>
<name>A0A2T2NCT6_CORCC</name>
<dbReference type="AlphaFoldDB" id="A0A2T2NCT6"/>
<organism evidence="4 5">
    <name type="scientific">Corynespora cassiicola Philippines</name>
    <dbReference type="NCBI Taxonomy" id="1448308"/>
    <lineage>
        <taxon>Eukaryota</taxon>
        <taxon>Fungi</taxon>
        <taxon>Dikarya</taxon>
        <taxon>Ascomycota</taxon>
        <taxon>Pezizomycotina</taxon>
        <taxon>Dothideomycetes</taxon>
        <taxon>Pleosporomycetidae</taxon>
        <taxon>Pleosporales</taxon>
        <taxon>Corynesporascaceae</taxon>
        <taxon>Corynespora</taxon>
    </lineage>
</organism>
<evidence type="ECO:0000313" key="5">
    <source>
        <dbReference type="Proteomes" id="UP000240883"/>
    </source>
</evidence>
<dbReference type="Proteomes" id="UP000240883">
    <property type="component" value="Unassembled WGS sequence"/>
</dbReference>
<evidence type="ECO:0000256" key="2">
    <source>
        <dbReference type="SAM" id="MobiDB-lite"/>
    </source>
</evidence>
<evidence type="ECO:0000259" key="3">
    <source>
        <dbReference type="SMART" id="SM00906"/>
    </source>
</evidence>
<feature type="region of interest" description="Disordered" evidence="2">
    <location>
        <begin position="387"/>
        <end position="411"/>
    </location>
</feature>
<gene>
    <name evidence="4" type="ORF">BS50DRAFT_591416</name>
</gene>
<evidence type="ECO:0000313" key="4">
    <source>
        <dbReference type="EMBL" id="PSN63237.1"/>
    </source>
</evidence>
<dbReference type="OrthoDB" id="424974at2759"/>
<dbReference type="InterPro" id="IPR053230">
    <property type="entry name" value="Trans_reg_galc"/>
</dbReference>
<dbReference type="GO" id="GO:0003677">
    <property type="term" value="F:DNA binding"/>
    <property type="evidence" value="ECO:0007669"/>
    <property type="project" value="InterPro"/>
</dbReference>
<protein>
    <recommendedName>
        <fullName evidence="3">Xylanolytic transcriptional activator regulatory domain-containing protein</fullName>
    </recommendedName>
</protein>
<keyword evidence="1" id="KW-0539">Nucleus</keyword>
<dbReference type="PANTHER" id="PTHR47654:SF5">
    <property type="entry name" value="TRANSCRIPTION FACTOR DOMAIN-CONTAINING PROTEIN"/>
    <property type="match status" value="1"/>
</dbReference>
<feature type="domain" description="Xylanolytic transcriptional activator regulatory" evidence="3">
    <location>
        <begin position="298"/>
        <end position="371"/>
    </location>
</feature>
<dbReference type="EMBL" id="KZ678140">
    <property type="protein sequence ID" value="PSN63237.1"/>
    <property type="molecule type" value="Genomic_DNA"/>
</dbReference>
<proteinExistence type="predicted"/>
<evidence type="ECO:0000256" key="1">
    <source>
        <dbReference type="ARBA" id="ARBA00023242"/>
    </source>
</evidence>
<dbReference type="PANTHER" id="PTHR47654">
    <property type="entry name" value="ZN(II)2CYS6 TRANSCRIPTION FACTOR (EUROFUNG)-RELATED"/>
    <property type="match status" value="1"/>
</dbReference>
<keyword evidence="5" id="KW-1185">Reference proteome</keyword>
<dbReference type="InterPro" id="IPR007219">
    <property type="entry name" value="XnlR_reg_dom"/>
</dbReference>
<reference evidence="4 5" key="1">
    <citation type="journal article" date="2018" name="Front. Microbiol.">
        <title>Genome-Wide Analysis of Corynespora cassiicola Leaf Fall Disease Putative Effectors.</title>
        <authorList>
            <person name="Lopez D."/>
            <person name="Ribeiro S."/>
            <person name="Label P."/>
            <person name="Fumanal B."/>
            <person name="Venisse J.S."/>
            <person name="Kohler A."/>
            <person name="de Oliveira R.R."/>
            <person name="Labutti K."/>
            <person name="Lipzen A."/>
            <person name="Lail K."/>
            <person name="Bauer D."/>
            <person name="Ohm R.A."/>
            <person name="Barry K.W."/>
            <person name="Spatafora J."/>
            <person name="Grigoriev I.V."/>
            <person name="Martin F.M."/>
            <person name="Pujade-Renaud V."/>
        </authorList>
    </citation>
    <scope>NUCLEOTIDE SEQUENCE [LARGE SCALE GENOMIC DNA]</scope>
    <source>
        <strain evidence="4 5">Philippines</strain>
    </source>
</reference>
<feature type="region of interest" description="Disordered" evidence="2">
    <location>
        <begin position="101"/>
        <end position="126"/>
    </location>
</feature>
<dbReference type="GO" id="GO:0006351">
    <property type="term" value="P:DNA-templated transcription"/>
    <property type="evidence" value="ECO:0007669"/>
    <property type="project" value="InterPro"/>
</dbReference>
<feature type="compositionally biased region" description="Basic and acidic residues" evidence="2">
    <location>
        <begin position="101"/>
        <end position="111"/>
    </location>
</feature>
<dbReference type="SMART" id="SM00906">
    <property type="entry name" value="Fungal_trans"/>
    <property type="match status" value="1"/>
</dbReference>
<dbReference type="CDD" id="cd12148">
    <property type="entry name" value="fungal_TF_MHR"/>
    <property type="match status" value="1"/>
</dbReference>
<dbReference type="GO" id="GO:0008270">
    <property type="term" value="F:zinc ion binding"/>
    <property type="evidence" value="ECO:0007669"/>
    <property type="project" value="InterPro"/>
</dbReference>
<accession>A0A2T2NCT6</accession>
<dbReference type="Pfam" id="PF04082">
    <property type="entry name" value="Fungal_trans"/>
    <property type="match status" value="1"/>
</dbReference>
<sequence length="763" mass="86664">MAGLLQRLRDRVGAEDKQQIEEMLSNVVDDIADAAAAVQKSPNKQKPDEEDERGEANVSAEVGSNEDLDAMDEDIMRNEETRATGFLGKNSEIQWLRKLRHDADNSRDNKESSFTGPYGPPGETEEADAMRLDAMQRRKERNPVPRVSTSSLSFFLDDEPFDLDFEVDPYELPPFETAEPLFRLYMESIHDSFPVLAKKSITGHFYHYYAAVGRDMPYKLPRKLQAMLNLIFAIGSVYLHLIEAEWQTDDRDHLIYHSRAWKLSLKDPWWFSHPDLPQLQITGLLAIYYLSIGHINRSWVLSGMALRFGYSLGLHLRNEDRSATPSKKELYSRIWWGLYTVEQMLSAITGRPGVGGEMYCSVPLPLPLDTEDIEDAIILSRFGSQNNTSLSGNTSGPSSKGISTTSLGSTHQPANSGTFIASMVKIGQITQNVLSWLYTPTLASKSWESLQQLIAELLEEVECWASTLPQGFQFLYCNREDQRYQRERNILEIQYLTTKILISRPCLCRLDRRIHNQTQSSNDFNQRTAATCVDSARAISVLLPDGLGLDKVKDIYEKNPWWSMVHNIMQGLTVLMLEISYEWIHFPRDRSDVIPSLKKLVRWLRVMRANNAMARRAYSIAFDILKKQAARINIDISDLVEEDAAADTMGDIARSHPVWKTQNSGDPEQSAAGSQVYAHEYSYMESYQQGAEPMDPTRPAFGHAVDPILNFPDLFTSPVLGQFTLPNLFVTTFDQENPLPLAMDDFLTGDFPDFLNERLPRSD</sequence>